<keyword evidence="2" id="KW-1185">Reference proteome</keyword>
<evidence type="ECO:0000313" key="1">
    <source>
        <dbReference type="EMBL" id="SNT29830.1"/>
    </source>
</evidence>
<dbReference type="EMBL" id="FZPH01000004">
    <property type="protein sequence ID" value="SNT29830.1"/>
    <property type="molecule type" value="Genomic_DNA"/>
</dbReference>
<sequence>MPMRIATMTAEYAADIVTWRYPAPYDRDDMTGADPALLADGGPLRY</sequence>
<proteinExistence type="predicted"/>
<gene>
    <name evidence="1" type="ORF">SAMN05421812_104332</name>
</gene>
<dbReference type="Proteomes" id="UP000198362">
    <property type="component" value="Unassembled WGS sequence"/>
</dbReference>
<accession>A0A239LHQ4</accession>
<protein>
    <submittedName>
        <fullName evidence="1">Uncharacterized protein</fullName>
    </submittedName>
</protein>
<organism evidence="1 2">
    <name type="scientific">Asanoa hainanensis</name>
    <dbReference type="NCBI Taxonomy" id="560556"/>
    <lineage>
        <taxon>Bacteria</taxon>
        <taxon>Bacillati</taxon>
        <taxon>Actinomycetota</taxon>
        <taxon>Actinomycetes</taxon>
        <taxon>Micromonosporales</taxon>
        <taxon>Micromonosporaceae</taxon>
        <taxon>Asanoa</taxon>
    </lineage>
</organism>
<evidence type="ECO:0000313" key="2">
    <source>
        <dbReference type="Proteomes" id="UP000198362"/>
    </source>
</evidence>
<reference evidence="1 2" key="1">
    <citation type="submission" date="2017-06" db="EMBL/GenBank/DDBJ databases">
        <authorList>
            <person name="Kim H.J."/>
            <person name="Triplett B.A."/>
        </authorList>
    </citation>
    <scope>NUCLEOTIDE SEQUENCE [LARGE SCALE GENOMIC DNA]</scope>
    <source>
        <strain evidence="1 2">CGMCC 4.5593</strain>
    </source>
</reference>
<dbReference type="AlphaFoldDB" id="A0A239LHQ4"/>
<name>A0A239LHQ4_9ACTN</name>